<reference evidence="7" key="1">
    <citation type="journal article" date="2019" name="Int. J. Syst. Evol. Microbiol.">
        <title>The Global Catalogue of Microorganisms (GCM) 10K type strain sequencing project: providing services to taxonomists for standard genome sequencing and annotation.</title>
        <authorList>
            <consortium name="The Broad Institute Genomics Platform"/>
            <consortium name="The Broad Institute Genome Sequencing Center for Infectious Disease"/>
            <person name="Wu L."/>
            <person name="Ma J."/>
        </authorList>
    </citation>
    <scope>NUCLEOTIDE SEQUENCE [LARGE SCALE GENOMIC DNA]</scope>
    <source>
        <strain evidence="7">KCTC 42224</strain>
    </source>
</reference>
<keyword evidence="4" id="KW-0804">Transcription</keyword>
<dbReference type="EMBL" id="JBHRYE010000022">
    <property type="protein sequence ID" value="MFC3672515.1"/>
    <property type="molecule type" value="Genomic_DNA"/>
</dbReference>
<evidence type="ECO:0000313" key="7">
    <source>
        <dbReference type="Proteomes" id="UP001595683"/>
    </source>
</evidence>
<dbReference type="Pfam" id="PF13377">
    <property type="entry name" value="Peripla_BP_3"/>
    <property type="match status" value="1"/>
</dbReference>
<evidence type="ECO:0000259" key="5">
    <source>
        <dbReference type="PROSITE" id="PS50932"/>
    </source>
</evidence>
<name>A0ABV7V506_9SPHN</name>
<sequence>MVAPRDARRSPVDDAASVTVHDVAREAGVSQSAVSRAFTPGSSLVADKRERILAAAAKLGYRPNPLARSLIRGRSGIVGVGVANLANPFFVATLQLLSDRLDQNGLRLMLFPAQGEPSIQDVLHYRIDALVLLSVSLSSLLAGECRRAGVPIILYNRTTDQDDASCVVGDNAHGARAVAAHLLGGGHRRLAFLSGSPDASTNIEREAGFTAYLAEQGLPPPLRECGHFAFDAAMAATRRLLLRPDRPDAIFCANDTMALAAITVARHEFGIDVGRDLSIVGYDDVPMAAWPSFALTTYSQPAAQMVDETVRLIHALRESPSNHEAVVCPGKLVVRGSSRPVA</sequence>
<feature type="domain" description="HTH lacI-type" evidence="5">
    <location>
        <begin position="18"/>
        <end position="72"/>
    </location>
</feature>
<keyword evidence="1" id="KW-0678">Repressor</keyword>
<gene>
    <name evidence="6" type="ORF">ACFOOT_13910</name>
</gene>
<dbReference type="CDD" id="cd06278">
    <property type="entry name" value="PBP1_LacI-like"/>
    <property type="match status" value="1"/>
</dbReference>
<dbReference type="PANTHER" id="PTHR30146">
    <property type="entry name" value="LACI-RELATED TRANSCRIPTIONAL REPRESSOR"/>
    <property type="match status" value="1"/>
</dbReference>
<organism evidence="6 7">
    <name type="scientific">Novosphingobium pokkalii</name>
    <dbReference type="NCBI Taxonomy" id="1770194"/>
    <lineage>
        <taxon>Bacteria</taxon>
        <taxon>Pseudomonadati</taxon>
        <taxon>Pseudomonadota</taxon>
        <taxon>Alphaproteobacteria</taxon>
        <taxon>Sphingomonadales</taxon>
        <taxon>Sphingomonadaceae</taxon>
        <taxon>Novosphingobium</taxon>
    </lineage>
</organism>
<dbReference type="CDD" id="cd01392">
    <property type="entry name" value="HTH_LacI"/>
    <property type="match status" value="1"/>
</dbReference>
<evidence type="ECO:0000256" key="2">
    <source>
        <dbReference type="ARBA" id="ARBA00023015"/>
    </source>
</evidence>
<comment type="caution">
    <text evidence="6">The sequence shown here is derived from an EMBL/GenBank/DDBJ whole genome shotgun (WGS) entry which is preliminary data.</text>
</comment>
<dbReference type="Gene3D" id="3.40.50.2300">
    <property type="match status" value="2"/>
</dbReference>
<proteinExistence type="predicted"/>
<evidence type="ECO:0000313" key="6">
    <source>
        <dbReference type="EMBL" id="MFC3672515.1"/>
    </source>
</evidence>
<dbReference type="GO" id="GO:0003677">
    <property type="term" value="F:DNA binding"/>
    <property type="evidence" value="ECO:0007669"/>
    <property type="project" value="UniProtKB-KW"/>
</dbReference>
<dbReference type="SUPFAM" id="SSF53822">
    <property type="entry name" value="Periplasmic binding protein-like I"/>
    <property type="match status" value="1"/>
</dbReference>
<keyword evidence="7" id="KW-1185">Reference proteome</keyword>
<dbReference type="Gene3D" id="1.10.260.40">
    <property type="entry name" value="lambda repressor-like DNA-binding domains"/>
    <property type="match status" value="1"/>
</dbReference>
<dbReference type="SMART" id="SM00354">
    <property type="entry name" value="HTH_LACI"/>
    <property type="match status" value="1"/>
</dbReference>
<keyword evidence="3 6" id="KW-0238">DNA-binding</keyword>
<protein>
    <submittedName>
        <fullName evidence="6">LacI family DNA-binding transcriptional regulator</fullName>
    </submittedName>
</protein>
<dbReference type="InterPro" id="IPR000843">
    <property type="entry name" value="HTH_LacI"/>
</dbReference>
<dbReference type="Pfam" id="PF00356">
    <property type="entry name" value="LacI"/>
    <property type="match status" value="1"/>
</dbReference>
<accession>A0ABV7V506</accession>
<dbReference type="InterPro" id="IPR028082">
    <property type="entry name" value="Peripla_BP_I"/>
</dbReference>
<dbReference type="SUPFAM" id="SSF47413">
    <property type="entry name" value="lambda repressor-like DNA-binding domains"/>
    <property type="match status" value="1"/>
</dbReference>
<dbReference type="PANTHER" id="PTHR30146:SF95">
    <property type="entry name" value="RIBOSE OPERON REPRESSOR"/>
    <property type="match status" value="1"/>
</dbReference>
<evidence type="ECO:0000256" key="1">
    <source>
        <dbReference type="ARBA" id="ARBA00022491"/>
    </source>
</evidence>
<evidence type="ECO:0000256" key="4">
    <source>
        <dbReference type="ARBA" id="ARBA00023163"/>
    </source>
</evidence>
<dbReference type="RefSeq" id="WP_191323519.1">
    <property type="nucleotide sequence ID" value="NZ_BMZP01000004.1"/>
</dbReference>
<dbReference type="InterPro" id="IPR010982">
    <property type="entry name" value="Lambda_DNA-bd_dom_sf"/>
</dbReference>
<keyword evidence="2" id="KW-0805">Transcription regulation</keyword>
<evidence type="ECO:0000256" key="3">
    <source>
        <dbReference type="ARBA" id="ARBA00023125"/>
    </source>
</evidence>
<dbReference type="PROSITE" id="PS50932">
    <property type="entry name" value="HTH_LACI_2"/>
    <property type="match status" value="1"/>
</dbReference>
<dbReference type="InterPro" id="IPR046335">
    <property type="entry name" value="LacI/GalR-like_sensor"/>
</dbReference>
<dbReference type="Proteomes" id="UP001595683">
    <property type="component" value="Unassembled WGS sequence"/>
</dbReference>